<dbReference type="AlphaFoldDB" id="A0A9Q2FL77"/>
<organism evidence="3 4">
    <name type="scientific">Gluconobacter japonicus</name>
    <dbReference type="NCBI Taxonomy" id="376620"/>
    <lineage>
        <taxon>Bacteria</taxon>
        <taxon>Pseudomonadati</taxon>
        <taxon>Pseudomonadota</taxon>
        <taxon>Alphaproteobacteria</taxon>
        <taxon>Acetobacterales</taxon>
        <taxon>Acetobacteraceae</taxon>
        <taxon>Gluconobacter</taxon>
    </lineage>
</organism>
<protein>
    <submittedName>
        <fullName evidence="3">ABC transporter substrate-binding protein</fullName>
    </submittedName>
</protein>
<accession>A0A9Q2FL77</accession>
<reference evidence="3" key="2">
    <citation type="submission" date="2020-11" db="EMBL/GenBank/DDBJ databases">
        <title>Description of novel Gluconobacter species.</title>
        <authorList>
            <person name="Cleenwerck I."/>
            <person name="Cnockaert M."/>
            <person name="Borremans W."/>
            <person name="Wieme A.D."/>
            <person name="De Vuyst L."/>
            <person name="Vandamme P."/>
        </authorList>
    </citation>
    <scope>NUCLEOTIDE SEQUENCE</scope>
    <source>
        <strain evidence="3">R71697</strain>
    </source>
</reference>
<comment type="caution">
    <text evidence="3">The sequence shown here is derived from an EMBL/GenBank/DDBJ whole genome shotgun (WGS) entry which is preliminary data.</text>
</comment>
<evidence type="ECO:0000313" key="3">
    <source>
        <dbReference type="EMBL" id="MBF0870893.1"/>
    </source>
</evidence>
<dbReference type="Gene3D" id="3.40.190.10">
    <property type="entry name" value="Periplasmic binding protein-like II"/>
    <property type="match status" value="2"/>
</dbReference>
<dbReference type="PANTHER" id="PTHR31528">
    <property type="entry name" value="4-AMINO-5-HYDROXYMETHYL-2-METHYLPYRIMIDINE PHOSPHATE SYNTHASE THI11-RELATED"/>
    <property type="match status" value="1"/>
</dbReference>
<dbReference type="EMBL" id="JABCQN010000003">
    <property type="protein sequence ID" value="MBF0870893.1"/>
    <property type="molecule type" value="Genomic_DNA"/>
</dbReference>
<name>A0A9Q2FL77_GLUJA</name>
<evidence type="ECO:0000259" key="2">
    <source>
        <dbReference type="Pfam" id="PF09084"/>
    </source>
</evidence>
<dbReference type="PROSITE" id="PS51318">
    <property type="entry name" value="TAT"/>
    <property type="match status" value="1"/>
</dbReference>
<sequence>MSRIMLGRRQSLLGLTAGLGALSMPFIQTARAAGTPVKLVTSWYAQAEFGGFYQALAKGYYAREGLDVTIEAASPQMNVPQLLAAGRADFITGYDFQLLSAVASGIPLVAVASTFQHDQQGLMTHAGVTDLQQLKDHPILIASSSHATFWPWLRKRFGYAEEQARPYSFNLQPFFFDKTMAVQAYASSELWDAKLKNVPVEFFLFKDLGYPPYGAPMVTTQQMVKTDKDKVNSFVKASLLGWSDYFQDPTSGNALILKANPNMTPEHLTFGYEGLKKANVLLSDDVQAKGLGAMTTARWQATRDFMVSQNLLPADANWKSAFTTEFVDNLRIMPT</sequence>
<dbReference type="InterPro" id="IPR006311">
    <property type="entry name" value="TAT_signal"/>
</dbReference>
<dbReference type="PANTHER" id="PTHR31528:SF3">
    <property type="entry name" value="THIAMINE BIOSYNTHESIS PROTEIN HI_0357-RELATED"/>
    <property type="match status" value="1"/>
</dbReference>
<gene>
    <name evidence="3" type="ORF">HKD32_08540</name>
</gene>
<dbReference type="RefSeq" id="WP_194257836.1">
    <property type="nucleotide sequence ID" value="NZ_JABCQN010000003.1"/>
</dbReference>
<dbReference type="Proteomes" id="UP000661006">
    <property type="component" value="Unassembled WGS sequence"/>
</dbReference>
<dbReference type="Pfam" id="PF09084">
    <property type="entry name" value="NMT1"/>
    <property type="match status" value="1"/>
</dbReference>
<evidence type="ECO:0000313" key="4">
    <source>
        <dbReference type="Proteomes" id="UP000661006"/>
    </source>
</evidence>
<dbReference type="InterPro" id="IPR027939">
    <property type="entry name" value="NMT1/THI5"/>
</dbReference>
<proteinExistence type="predicted"/>
<dbReference type="InterPro" id="IPR015168">
    <property type="entry name" value="SsuA/THI5"/>
</dbReference>
<evidence type="ECO:0000256" key="1">
    <source>
        <dbReference type="SAM" id="SignalP"/>
    </source>
</evidence>
<feature type="chain" id="PRO_5040495581" evidence="1">
    <location>
        <begin position="33"/>
        <end position="335"/>
    </location>
</feature>
<feature type="domain" description="SsuA/THI5-like" evidence="2">
    <location>
        <begin position="47"/>
        <end position="250"/>
    </location>
</feature>
<feature type="signal peptide" evidence="1">
    <location>
        <begin position="1"/>
        <end position="32"/>
    </location>
</feature>
<dbReference type="GO" id="GO:0009228">
    <property type="term" value="P:thiamine biosynthetic process"/>
    <property type="evidence" value="ECO:0007669"/>
    <property type="project" value="InterPro"/>
</dbReference>
<reference evidence="3" key="1">
    <citation type="submission" date="2020-04" db="EMBL/GenBank/DDBJ databases">
        <authorList>
            <person name="Sombolestani A."/>
        </authorList>
    </citation>
    <scope>NUCLEOTIDE SEQUENCE</scope>
    <source>
        <strain evidence="3">R71697</strain>
    </source>
</reference>
<dbReference type="GeneID" id="81474743"/>
<keyword evidence="1" id="KW-0732">Signal</keyword>
<dbReference type="SUPFAM" id="SSF53850">
    <property type="entry name" value="Periplasmic binding protein-like II"/>
    <property type="match status" value="1"/>
</dbReference>